<evidence type="ECO:0000313" key="4">
    <source>
        <dbReference type="Proteomes" id="UP000295636"/>
    </source>
</evidence>
<feature type="transmembrane region" description="Helical" evidence="1">
    <location>
        <begin position="81"/>
        <end position="109"/>
    </location>
</feature>
<evidence type="ECO:0000259" key="2">
    <source>
        <dbReference type="Pfam" id="PF07331"/>
    </source>
</evidence>
<reference evidence="3 4" key="1">
    <citation type="submission" date="2019-03" db="EMBL/GenBank/DDBJ databases">
        <title>This is whole genome sequence of Paenibacillus sp MS74 strain.</title>
        <authorList>
            <person name="Trinh H.N."/>
        </authorList>
    </citation>
    <scope>NUCLEOTIDE SEQUENCE [LARGE SCALE GENOMIC DNA]</scope>
    <source>
        <strain evidence="3 4">MS74</strain>
    </source>
</reference>
<organism evidence="3 4">
    <name type="scientific">Paenibacillus piri</name>
    <dbReference type="NCBI Taxonomy" id="2547395"/>
    <lineage>
        <taxon>Bacteria</taxon>
        <taxon>Bacillati</taxon>
        <taxon>Bacillota</taxon>
        <taxon>Bacilli</taxon>
        <taxon>Bacillales</taxon>
        <taxon>Paenibacillaceae</taxon>
        <taxon>Paenibacillus</taxon>
    </lineage>
</organism>
<keyword evidence="1" id="KW-1133">Transmembrane helix</keyword>
<feature type="domain" description="DUF1468" evidence="2">
    <location>
        <begin position="9"/>
        <end position="144"/>
    </location>
</feature>
<accession>A0A4V2ZSU0</accession>
<comment type="caution">
    <text evidence="3">The sequence shown here is derived from an EMBL/GenBank/DDBJ whole genome shotgun (WGS) entry which is preliminary data.</text>
</comment>
<gene>
    <name evidence="3" type="ORF">E1757_23955</name>
</gene>
<keyword evidence="1" id="KW-0472">Membrane</keyword>
<feature type="transmembrane region" description="Helical" evidence="1">
    <location>
        <begin position="7"/>
        <end position="25"/>
    </location>
</feature>
<evidence type="ECO:0000313" key="3">
    <source>
        <dbReference type="EMBL" id="TDF94464.1"/>
    </source>
</evidence>
<proteinExistence type="predicted"/>
<sequence length="153" mass="16716">MFNKVGVGLGGFFLIVSGIIFWQSFSFDYYSDLGPGPGLFPRWLSAALIVLSLLYIGGALRGAQIKWSEVLPKSKDLWNVILVLIAVLVFMLLLDAAGFIVAGAAMLMLMLMRSYVWYKAAIIAVGTCAILYIAFSIGLDVPLPTGDIWDWMG</sequence>
<feature type="transmembrane region" description="Helical" evidence="1">
    <location>
        <begin position="115"/>
        <end position="135"/>
    </location>
</feature>
<dbReference type="OrthoDB" id="2454096at2"/>
<name>A0A4V2ZSU0_9BACL</name>
<dbReference type="RefSeq" id="WP_133232869.1">
    <property type="nucleotide sequence ID" value="NZ_SMRT01000013.1"/>
</dbReference>
<keyword evidence="4" id="KW-1185">Reference proteome</keyword>
<feature type="transmembrane region" description="Helical" evidence="1">
    <location>
        <begin position="40"/>
        <end position="60"/>
    </location>
</feature>
<protein>
    <submittedName>
        <fullName evidence="3">Tripartite tricarboxylate transporter TctB family protein</fullName>
    </submittedName>
</protein>
<dbReference type="Proteomes" id="UP000295636">
    <property type="component" value="Unassembled WGS sequence"/>
</dbReference>
<keyword evidence="1" id="KW-0812">Transmembrane</keyword>
<dbReference type="InterPro" id="IPR009936">
    <property type="entry name" value="DUF1468"/>
</dbReference>
<evidence type="ECO:0000256" key="1">
    <source>
        <dbReference type="SAM" id="Phobius"/>
    </source>
</evidence>
<dbReference type="Pfam" id="PF07331">
    <property type="entry name" value="TctB"/>
    <property type="match status" value="1"/>
</dbReference>
<dbReference type="AlphaFoldDB" id="A0A4V2ZSU0"/>
<dbReference type="EMBL" id="SMRT01000013">
    <property type="protein sequence ID" value="TDF94464.1"/>
    <property type="molecule type" value="Genomic_DNA"/>
</dbReference>